<proteinExistence type="inferred from homology"/>
<evidence type="ECO:0000313" key="14">
    <source>
        <dbReference type="Proteomes" id="UP000275408"/>
    </source>
</evidence>
<dbReference type="Pfam" id="PF10996">
    <property type="entry name" value="Beta-Casp"/>
    <property type="match status" value="1"/>
</dbReference>
<dbReference type="SMART" id="SM01027">
    <property type="entry name" value="Beta-Casp"/>
    <property type="match status" value="1"/>
</dbReference>
<evidence type="ECO:0000256" key="8">
    <source>
        <dbReference type="ARBA" id="ARBA00022801"/>
    </source>
</evidence>
<keyword evidence="10" id="KW-0539">Nucleus</keyword>
<evidence type="ECO:0000256" key="4">
    <source>
        <dbReference type="ARBA" id="ARBA00007093"/>
    </source>
</evidence>
<evidence type="ECO:0000313" key="13">
    <source>
        <dbReference type="EMBL" id="RMX43723.1"/>
    </source>
</evidence>
<dbReference type="STRING" id="46731.A0A3M6TQM9"/>
<dbReference type="Pfam" id="PF07521">
    <property type="entry name" value="RMMBL"/>
    <property type="match status" value="1"/>
</dbReference>
<evidence type="ECO:0000256" key="1">
    <source>
        <dbReference type="ARBA" id="ARBA00001947"/>
    </source>
</evidence>
<protein>
    <recommendedName>
        <fullName evidence="5">Integrator complex subunit 11</fullName>
    </recommendedName>
</protein>
<dbReference type="InterPro" id="IPR048662">
    <property type="entry name" value="IntS11_C"/>
</dbReference>
<dbReference type="Gene3D" id="3.40.50.10890">
    <property type="match status" value="2"/>
</dbReference>
<gene>
    <name evidence="13" type="ORF">pdam_00006394</name>
</gene>
<dbReference type="InterPro" id="IPR011108">
    <property type="entry name" value="RMMBL"/>
</dbReference>
<name>A0A3M6TQM9_POCDA</name>
<feature type="domain" description="Beta-Casp" evidence="12">
    <location>
        <begin position="217"/>
        <end position="390"/>
    </location>
</feature>
<dbReference type="EMBL" id="RCHS01003146">
    <property type="protein sequence ID" value="RMX43723.1"/>
    <property type="molecule type" value="Genomic_DNA"/>
</dbReference>
<dbReference type="InterPro" id="IPR050698">
    <property type="entry name" value="MBL"/>
</dbReference>
<evidence type="ECO:0000256" key="10">
    <source>
        <dbReference type="ARBA" id="ARBA00023242"/>
    </source>
</evidence>
<dbReference type="PANTHER" id="PTHR11203">
    <property type="entry name" value="CLEAVAGE AND POLYADENYLATION SPECIFICITY FACTOR FAMILY MEMBER"/>
    <property type="match status" value="1"/>
</dbReference>
<evidence type="ECO:0000256" key="6">
    <source>
        <dbReference type="ARBA" id="ARBA00022490"/>
    </source>
</evidence>
<dbReference type="GO" id="GO:0004521">
    <property type="term" value="F:RNA endonuclease activity"/>
    <property type="evidence" value="ECO:0007669"/>
    <property type="project" value="TreeGrafter"/>
</dbReference>
<dbReference type="InterPro" id="IPR001279">
    <property type="entry name" value="Metallo-B-lactamas"/>
</dbReference>
<keyword evidence="8" id="KW-0378">Hydrolase</keyword>
<evidence type="ECO:0000256" key="7">
    <source>
        <dbReference type="ARBA" id="ARBA00022723"/>
    </source>
</evidence>
<comment type="similarity">
    <text evidence="4">Belongs to the metallo-beta-lactamase superfamily. RNA-metabolizing metallo-beta-lactamase-like family. INTS11 subfamily.</text>
</comment>
<keyword evidence="6" id="KW-0963">Cytoplasm</keyword>
<dbReference type="Pfam" id="PF16661">
    <property type="entry name" value="Lactamase_B_6"/>
    <property type="match status" value="1"/>
</dbReference>
<keyword evidence="14" id="KW-1185">Reference proteome</keyword>
<evidence type="ECO:0000256" key="2">
    <source>
        <dbReference type="ARBA" id="ARBA00004123"/>
    </source>
</evidence>
<comment type="caution">
    <text evidence="13">The sequence shown here is derived from an EMBL/GenBank/DDBJ whole genome shotgun (WGS) entry which is preliminary data.</text>
</comment>
<sequence length="647" mass="72907">MLDCGMHMGYNDERRFPDFSYITRAGRLTQHLDCVIIRQLGRKLAFEDEDNDRGFVLDNHFHLDHCGALPYFSEMVGYDGPIYMTHPTKAICPILLMIKDCMKKVITVNLHQTVKVDDELEIKAYYAGHVLGAAMFHMKVGTESLVYTGDYNMTPDRHLGAAWIDKCRPDVLITESTYATTIRDSKRCRERDFLKKVHESMDKGGKVLIPVFALGRAQELCILLETYWDRMNLKAPIYFSTGLTEKNLLLLQYQSNCGVTTRNISFGLYLEKMILGKPLLQVICDLDKPKNKEHICPKEHVRFQTYQETLELLAKLKHLLLMDLESPSLQPVLVLPVSYIDNPGPMVVFATPGMLHAGLSLQIFKKWAADEKNMVVIPGYCVAGTVGHKVLSGQKKIELDKKSVIDVKLSVQYMSFSAHADAKGIMQLIRQAEPKNVVLVHGEAGKMDFLKQQIEKEFGIGCFKPANGETVCMETIPTIAVDMSLALLKRKVMSLEKKDAKRAKLTPHNNHLPVQGVLVMKDTSVRLVEPAQAMKELGLTEHKLRFTSSVTLETTIPYHMFIEKLQSQLKRLLPNYSVQRVAEGCLSVDDSVLIKISGSSDDVTHEASNCTALVSWTLQEEELGSHVLSLLRDRITRPLLPFGESGE</sequence>
<dbReference type="PANTHER" id="PTHR11203:SF37">
    <property type="entry name" value="INTEGRATOR COMPLEX SUBUNIT 11"/>
    <property type="match status" value="1"/>
</dbReference>
<reference evidence="13 14" key="1">
    <citation type="journal article" date="2018" name="Sci. Rep.">
        <title>Comparative analysis of the Pocillopora damicornis genome highlights role of immune system in coral evolution.</title>
        <authorList>
            <person name="Cunning R."/>
            <person name="Bay R.A."/>
            <person name="Gillette P."/>
            <person name="Baker A.C."/>
            <person name="Traylor-Knowles N."/>
        </authorList>
    </citation>
    <scope>NUCLEOTIDE SEQUENCE [LARGE SCALE GENOMIC DNA]</scope>
    <source>
        <strain evidence="13">RSMAS</strain>
        <tissue evidence="13">Whole animal</tissue>
    </source>
</reference>
<dbReference type="Proteomes" id="UP000275408">
    <property type="component" value="Unassembled WGS sequence"/>
</dbReference>
<dbReference type="SMART" id="SM00849">
    <property type="entry name" value="Lactamase_B"/>
    <property type="match status" value="1"/>
</dbReference>
<dbReference type="CDD" id="cd16291">
    <property type="entry name" value="INTS11-like_MBL-fold"/>
    <property type="match status" value="1"/>
</dbReference>
<feature type="domain" description="Metallo-beta-lactamase" evidence="11">
    <location>
        <begin position="31"/>
        <end position="182"/>
    </location>
</feature>
<evidence type="ECO:0000259" key="11">
    <source>
        <dbReference type="SMART" id="SM00849"/>
    </source>
</evidence>
<dbReference type="GO" id="GO:0016180">
    <property type="term" value="P:snRNA processing"/>
    <property type="evidence" value="ECO:0007669"/>
    <property type="project" value="TreeGrafter"/>
</dbReference>
<dbReference type="OrthoDB" id="10249535at2759"/>
<comment type="subcellular location">
    <subcellularLocation>
        <location evidence="3">Cytoplasm</location>
    </subcellularLocation>
    <subcellularLocation>
        <location evidence="2">Nucleus</location>
    </subcellularLocation>
</comment>
<evidence type="ECO:0000256" key="3">
    <source>
        <dbReference type="ARBA" id="ARBA00004496"/>
    </source>
</evidence>
<dbReference type="GO" id="GO:0016787">
    <property type="term" value="F:hydrolase activity"/>
    <property type="evidence" value="ECO:0007669"/>
    <property type="project" value="UniProtKB-KW"/>
</dbReference>
<dbReference type="Gene3D" id="3.60.15.10">
    <property type="entry name" value="Ribonuclease Z/Hydroxyacylglutathione hydrolase-like"/>
    <property type="match status" value="2"/>
</dbReference>
<dbReference type="Pfam" id="PF21386">
    <property type="entry name" value="IntS11_C"/>
    <property type="match status" value="1"/>
</dbReference>
<keyword evidence="7" id="KW-0479">Metal-binding</keyword>
<dbReference type="InterPro" id="IPR022712">
    <property type="entry name" value="Beta_Casp"/>
</dbReference>
<dbReference type="GO" id="GO:0005737">
    <property type="term" value="C:cytoplasm"/>
    <property type="evidence" value="ECO:0007669"/>
    <property type="project" value="UniProtKB-SubCell"/>
</dbReference>
<keyword evidence="9" id="KW-0862">Zinc</keyword>
<evidence type="ECO:0000256" key="5">
    <source>
        <dbReference type="ARBA" id="ARBA00016810"/>
    </source>
</evidence>
<dbReference type="SUPFAM" id="SSF56281">
    <property type="entry name" value="Metallo-hydrolase/oxidoreductase"/>
    <property type="match status" value="1"/>
</dbReference>
<organism evidence="13 14">
    <name type="scientific">Pocillopora damicornis</name>
    <name type="common">Cauliflower coral</name>
    <name type="synonym">Millepora damicornis</name>
    <dbReference type="NCBI Taxonomy" id="46731"/>
    <lineage>
        <taxon>Eukaryota</taxon>
        <taxon>Metazoa</taxon>
        <taxon>Cnidaria</taxon>
        <taxon>Anthozoa</taxon>
        <taxon>Hexacorallia</taxon>
        <taxon>Scleractinia</taxon>
        <taxon>Astrocoeniina</taxon>
        <taxon>Pocilloporidae</taxon>
        <taxon>Pocillopora</taxon>
    </lineage>
</organism>
<dbReference type="GO" id="GO:0046872">
    <property type="term" value="F:metal ion binding"/>
    <property type="evidence" value="ECO:0007669"/>
    <property type="project" value="UniProtKB-KW"/>
</dbReference>
<dbReference type="AlphaFoldDB" id="A0A3M6TQM9"/>
<dbReference type="InterPro" id="IPR041897">
    <property type="entry name" value="INTS11-like_MBL-fold"/>
</dbReference>
<dbReference type="GO" id="GO:0005634">
    <property type="term" value="C:nucleus"/>
    <property type="evidence" value="ECO:0007669"/>
    <property type="project" value="UniProtKB-SubCell"/>
</dbReference>
<evidence type="ECO:0000259" key="12">
    <source>
        <dbReference type="SMART" id="SM01027"/>
    </source>
</evidence>
<evidence type="ECO:0000256" key="9">
    <source>
        <dbReference type="ARBA" id="ARBA00022833"/>
    </source>
</evidence>
<accession>A0A3M6TQM9</accession>
<dbReference type="InterPro" id="IPR036866">
    <property type="entry name" value="RibonucZ/Hydroxyglut_hydro"/>
</dbReference>
<comment type="cofactor">
    <cofactor evidence="1">
        <name>Zn(2+)</name>
        <dbReference type="ChEBI" id="CHEBI:29105"/>
    </cofactor>
</comment>